<dbReference type="EMBL" id="NMUH01003815">
    <property type="protein sequence ID" value="MQM07184.1"/>
    <property type="molecule type" value="Genomic_DNA"/>
</dbReference>
<name>A0A843WT78_COLES</name>
<evidence type="ECO:0000313" key="2">
    <source>
        <dbReference type="Proteomes" id="UP000652761"/>
    </source>
</evidence>
<protein>
    <submittedName>
        <fullName evidence="1">Uncharacterized protein</fullName>
    </submittedName>
</protein>
<accession>A0A843WT78</accession>
<sequence length="19" mass="2237">MPQALVLLFSFVEIWLCNL</sequence>
<dbReference type="Proteomes" id="UP000652761">
    <property type="component" value="Unassembled WGS sequence"/>
</dbReference>
<organism evidence="1 2">
    <name type="scientific">Colocasia esculenta</name>
    <name type="common">Wild taro</name>
    <name type="synonym">Arum esculentum</name>
    <dbReference type="NCBI Taxonomy" id="4460"/>
    <lineage>
        <taxon>Eukaryota</taxon>
        <taxon>Viridiplantae</taxon>
        <taxon>Streptophyta</taxon>
        <taxon>Embryophyta</taxon>
        <taxon>Tracheophyta</taxon>
        <taxon>Spermatophyta</taxon>
        <taxon>Magnoliopsida</taxon>
        <taxon>Liliopsida</taxon>
        <taxon>Araceae</taxon>
        <taxon>Aroideae</taxon>
        <taxon>Colocasieae</taxon>
        <taxon>Colocasia</taxon>
    </lineage>
</organism>
<evidence type="ECO:0000313" key="1">
    <source>
        <dbReference type="EMBL" id="MQM07184.1"/>
    </source>
</evidence>
<keyword evidence="2" id="KW-1185">Reference proteome</keyword>
<comment type="caution">
    <text evidence="1">The sequence shown here is derived from an EMBL/GenBank/DDBJ whole genome shotgun (WGS) entry which is preliminary data.</text>
</comment>
<gene>
    <name evidence="1" type="ORF">Taro_040023</name>
</gene>
<reference evidence="1" key="1">
    <citation type="submission" date="2017-07" db="EMBL/GenBank/DDBJ databases">
        <title>Taro Niue Genome Assembly and Annotation.</title>
        <authorList>
            <person name="Atibalentja N."/>
            <person name="Keating K."/>
            <person name="Fields C.J."/>
        </authorList>
    </citation>
    <scope>NUCLEOTIDE SEQUENCE</scope>
    <source>
        <strain evidence="1">Niue_2</strain>
        <tissue evidence="1">Leaf</tissue>
    </source>
</reference>
<dbReference type="AlphaFoldDB" id="A0A843WT78"/>
<proteinExistence type="predicted"/>